<evidence type="ECO:0000256" key="7">
    <source>
        <dbReference type="ARBA" id="ARBA00023004"/>
    </source>
</evidence>
<evidence type="ECO:0000256" key="4">
    <source>
        <dbReference type="ARBA" id="ARBA00022679"/>
    </source>
</evidence>
<dbReference type="InterPro" id="IPR035435">
    <property type="entry name" value="DPH1/DPH2_euk_archaea"/>
</dbReference>
<dbReference type="NCBIfam" id="TIGR00322">
    <property type="entry name" value="diphth2_R"/>
    <property type="match status" value="1"/>
</dbReference>
<dbReference type="PIRSF" id="PIRSF004967">
    <property type="entry name" value="DPH1"/>
    <property type="match status" value="1"/>
</dbReference>
<evidence type="ECO:0000313" key="11">
    <source>
        <dbReference type="EMBL" id="RNI09271.1"/>
    </source>
</evidence>
<dbReference type="NCBIfam" id="TIGR03682">
    <property type="entry name" value="arCOG04112"/>
    <property type="match status" value="1"/>
</dbReference>
<comment type="cofactor">
    <cofactor evidence="1 10">
        <name>[4Fe-4S] cluster</name>
        <dbReference type="ChEBI" id="CHEBI:49883"/>
    </cofactor>
</comment>
<evidence type="ECO:0000313" key="12">
    <source>
        <dbReference type="Proteomes" id="UP000273978"/>
    </source>
</evidence>
<dbReference type="InterPro" id="IPR042265">
    <property type="entry name" value="DPH1/DPH2_3"/>
</dbReference>
<comment type="catalytic activity">
    <reaction evidence="9 10">
        <text>L-histidyl-[translation elongation factor 2] + S-adenosyl-L-methionine = 2-[(3S)-amino-3-carboxypropyl]-L-histidyl-[translation elongation factor 2] + S-methyl-5'-thioadenosine + H(+)</text>
        <dbReference type="Rhea" id="RHEA:36783"/>
        <dbReference type="Rhea" id="RHEA-COMP:9748"/>
        <dbReference type="Rhea" id="RHEA-COMP:9749"/>
        <dbReference type="ChEBI" id="CHEBI:15378"/>
        <dbReference type="ChEBI" id="CHEBI:17509"/>
        <dbReference type="ChEBI" id="CHEBI:29979"/>
        <dbReference type="ChEBI" id="CHEBI:59789"/>
        <dbReference type="ChEBI" id="CHEBI:73995"/>
        <dbReference type="EC" id="2.5.1.108"/>
    </reaction>
</comment>
<keyword evidence="5 10" id="KW-0949">S-adenosyl-L-methionine</keyword>
<name>A0A3M9L7G5_9EURY</name>
<dbReference type="PANTHER" id="PTHR10762:SF1">
    <property type="entry name" value="2-(3-AMINO-3-CARBOXYPROPYL)HISTIDINE SYNTHASE SUBUNIT 1"/>
    <property type="match status" value="1"/>
</dbReference>
<dbReference type="InterPro" id="IPR022428">
    <property type="entry name" value="Dph2_arc"/>
</dbReference>
<dbReference type="InterPro" id="IPR016435">
    <property type="entry name" value="DPH1/DPH2"/>
</dbReference>
<dbReference type="UniPathway" id="UPA00559"/>
<gene>
    <name evidence="11" type="primary">dph2</name>
    <name evidence="11" type="ORF">EDD83_04740</name>
</gene>
<reference evidence="11 12" key="1">
    <citation type="submission" date="2018-10" db="EMBL/GenBank/DDBJ databases">
        <title>Cultivation of a novel Methanohalophilus strain from Kebrit Deep of the Red Sea and a genomic comparison of members of the genus Methanohalophilus.</title>
        <authorList>
            <person name="Guan Y."/>
            <person name="Ngugi D.K."/>
            <person name="Stingl U."/>
        </authorList>
    </citation>
    <scope>NUCLEOTIDE SEQUENCE [LARGE SCALE GENOMIC DNA]</scope>
    <source>
        <strain evidence="11 12">DSM 10369</strain>
    </source>
</reference>
<comment type="similarity">
    <text evidence="10">Belongs to the DPH1/DPH2 family.</text>
</comment>
<evidence type="ECO:0000256" key="8">
    <source>
        <dbReference type="ARBA" id="ARBA00023014"/>
    </source>
</evidence>
<dbReference type="Pfam" id="PF01866">
    <property type="entry name" value="Diphthamide_syn"/>
    <property type="match status" value="1"/>
</dbReference>
<dbReference type="EMBL" id="RJJF01000015">
    <property type="protein sequence ID" value="RNI09271.1"/>
    <property type="molecule type" value="Genomic_DNA"/>
</dbReference>
<evidence type="ECO:0000256" key="9">
    <source>
        <dbReference type="ARBA" id="ARBA00048403"/>
    </source>
</evidence>
<dbReference type="Gene3D" id="3.40.50.11840">
    <property type="entry name" value="Diphthamide synthesis DPH1/DPH2 domain 1"/>
    <property type="match status" value="1"/>
</dbReference>
<dbReference type="SFLD" id="SFLDS00032">
    <property type="entry name" value="Radical_SAM_3-amino-3-carboxyp"/>
    <property type="match status" value="1"/>
</dbReference>
<comment type="caution">
    <text evidence="11">The sequence shown here is derived from an EMBL/GenBank/DDBJ whole genome shotgun (WGS) entry which is preliminary data.</text>
</comment>
<keyword evidence="4 10" id="KW-0808">Transferase</keyword>
<dbReference type="GO" id="GO:0051539">
    <property type="term" value="F:4 iron, 4 sulfur cluster binding"/>
    <property type="evidence" value="ECO:0007669"/>
    <property type="project" value="UniProtKB-UniRule"/>
</dbReference>
<dbReference type="InterPro" id="IPR042264">
    <property type="entry name" value="DPH1/DPH2_2"/>
</dbReference>
<accession>A0A3M9L7G5</accession>
<dbReference type="GO" id="GO:0090560">
    <property type="term" value="F:2-(3-amino-3-carboxypropyl)histidine synthase activity"/>
    <property type="evidence" value="ECO:0007669"/>
    <property type="project" value="UniProtKB-UniRule"/>
</dbReference>
<evidence type="ECO:0000256" key="2">
    <source>
        <dbReference type="ARBA" id="ARBA00005156"/>
    </source>
</evidence>
<dbReference type="GO" id="GO:0017183">
    <property type="term" value="P:protein histidyl modification to diphthamide"/>
    <property type="evidence" value="ECO:0007669"/>
    <property type="project" value="UniProtKB-UniRule"/>
</dbReference>
<dbReference type="PANTHER" id="PTHR10762">
    <property type="entry name" value="DIPHTHAMIDE BIOSYNTHESIS PROTEIN"/>
    <property type="match status" value="1"/>
</dbReference>
<evidence type="ECO:0000256" key="6">
    <source>
        <dbReference type="ARBA" id="ARBA00022723"/>
    </source>
</evidence>
<keyword evidence="6 10" id="KW-0479">Metal-binding</keyword>
<dbReference type="Gene3D" id="3.40.50.11850">
    <property type="entry name" value="Diphthamide synthesis DPH1/DPH2 domain 2"/>
    <property type="match status" value="1"/>
</dbReference>
<evidence type="ECO:0000256" key="3">
    <source>
        <dbReference type="ARBA" id="ARBA00012221"/>
    </source>
</evidence>
<proteinExistence type="inferred from homology"/>
<dbReference type="AlphaFoldDB" id="A0A3M9L7G5"/>
<dbReference type="GO" id="GO:0046872">
    <property type="term" value="F:metal ion binding"/>
    <property type="evidence" value="ECO:0007669"/>
    <property type="project" value="UniProtKB-KW"/>
</dbReference>
<dbReference type="Proteomes" id="UP000273978">
    <property type="component" value="Unassembled WGS sequence"/>
</dbReference>
<evidence type="ECO:0000256" key="1">
    <source>
        <dbReference type="ARBA" id="ARBA00001966"/>
    </source>
</evidence>
<evidence type="ECO:0000256" key="5">
    <source>
        <dbReference type="ARBA" id="ARBA00022691"/>
    </source>
</evidence>
<dbReference type="InterPro" id="IPR042263">
    <property type="entry name" value="DPH1/DPH2_1"/>
</dbReference>
<organism evidence="11 12">
    <name type="scientific">Methanohalophilus euhalobius</name>
    <dbReference type="NCBI Taxonomy" id="51203"/>
    <lineage>
        <taxon>Archaea</taxon>
        <taxon>Methanobacteriati</taxon>
        <taxon>Methanobacteriota</taxon>
        <taxon>Stenosarchaea group</taxon>
        <taxon>Methanomicrobia</taxon>
        <taxon>Methanosarcinales</taxon>
        <taxon>Methanosarcinaceae</taxon>
        <taxon>Methanohalophilus</taxon>
    </lineage>
</organism>
<dbReference type="EC" id="2.5.1.108" evidence="3 10"/>
<comment type="pathway">
    <text evidence="2 10">Protein modification; peptidyl-diphthamide biosynthesis.</text>
</comment>
<evidence type="ECO:0000256" key="10">
    <source>
        <dbReference type="PIRNR" id="PIRNR004967"/>
    </source>
</evidence>
<sequence length="338" mass="38005">MRTGFQYWRTPVKLIENFDIDLESIVNMIVQEKATKVGLQLPEGFKRQAMKIAGYIEDNTDAETLISGNPCYGACDLDMQLIKDTDLVFHFGHSRLEPFENVVYVEAPSHLDINGVVFQAADKLKGKRIGLLTTVQHVHKLEEVRKILEEKGFETIIGKGDGRIVHPGQVLGCNFSAAYDITCEEYLYIGGGKFHPLGIALSTGKPVLCANPFTSSVEHIDLKQIMKQRYAAIAKTMEGKRFCILVSTKPGQERMELARNIRDIAREKGKEASIVTMDLITPDQLLQFQTDAYVNTACPRIAIDEAGRFPAPMLTPPEFEIVLGIREWEELVFDEIRE</sequence>
<keyword evidence="7 10" id="KW-0408">Iron</keyword>
<dbReference type="Gene3D" id="3.40.50.11860">
    <property type="entry name" value="Diphthamide synthesis DPH1/DPH2 domain 3"/>
    <property type="match status" value="1"/>
</dbReference>
<keyword evidence="8 10" id="KW-0411">Iron-sulfur</keyword>
<protein>
    <recommendedName>
        <fullName evidence="3 10">2-(3-amino-3-carboxypropyl)histidine synthase</fullName>
        <ecNumber evidence="3 10">2.5.1.108</ecNumber>
    </recommendedName>
</protein>
<comment type="function">
    <text evidence="10">Catalyzes the first step of diphthamide biosynthesis, i.e. the transfer of the 3-amino-3-carboxypropyl group from S-adenosyl-L-methionine (SAM) to the C2 position of the imidazole ring of the target histidine residue in translation elongation factor 2 (EF-2).</text>
</comment>
<keyword evidence="10" id="KW-0004">4Fe-4S</keyword>